<feature type="domain" description="Aminoglycoside phosphotransferase" evidence="2">
    <location>
        <begin position="30"/>
        <end position="254"/>
    </location>
</feature>
<dbReference type="EMBL" id="MFFW01000042">
    <property type="protein sequence ID" value="OGF23948.1"/>
    <property type="molecule type" value="Genomic_DNA"/>
</dbReference>
<dbReference type="InterPro" id="IPR011009">
    <property type="entry name" value="Kinase-like_dom_sf"/>
</dbReference>
<reference evidence="3 4" key="1">
    <citation type="journal article" date="2016" name="Nat. Commun.">
        <title>Thousands of microbial genomes shed light on interconnected biogeochemical processes in an aquifer system.</title>
        <authorList>
            <person name="Anantharaman K."/>
            <person name="Brown C.T."/>
            <person name="Hug L.A."/>
            <person name="Sharon I."/>
            <person name="Castelle C.J."/>
            <person name="Probst A.J."/>
            <person name="Thomas B.C."/>
            <person name="Singh A."/>
            <person name="Wilkins M.J."/>
            <person name="Karaoz U."/>
            <person name="Brodie E.L."/>
            <person name="Williams K.H."/>
            <person name="Hubbard S.S."/>
            <person name="Banfield J.F."/>
        </authorList>
    </citation>
    <scope>NUCLEOTIDE SEQUENCE [LARGE SCALE GENOMIC DNA]</scope>
</reference>
<protein>
    <recommendedName>
        <fullName evidence="2">Aminoglycoside phosphotransferase domain-containing protein</fullName>
    </recommendedName>
</protein>
<dbReference type="GO" id="GO:0019202">
    <property type="term" value="F:amino acid kinase activity"/>
    <property type="evidence" value="ECO:0007669"/>
    <property type="project" value="TreeGrafter"/>
</dbReference>
<accession>A0A1F5SB48</accession>
<proteinExistence type="inferred from homology"/>
<dbReference type="InterPro" id="IPR002575">
    <property type="entry name" value="Aminoglycoside_PTrfase"/>
</dbReference>
<evidence type="ECO:0000259" key="2">
    <source>
        <dbReference type="Pfam" id="PF01636"/>
    </source>
</evidence>
<evidence type="ECO:0000313" key="3">
    <source>
        <dbReference type="EMBL" id="OGF23948.1"/>
    </source>
</evidence>
<dbReference type="Gene3D" id="3.30.200.20">
    <property type="entry name" value="Phosphorylase Kinase, domain 1"/>
    <property type="match status" value="1"/>
</dbReference>
<dbReference type="Pfam" id="PF01636">
    <property type="entry name" value="APH"/>
    <property type="match status" value="1"/>
</dbReference>
<evidence type="ECO:0000313" key="4">
    <source>
        <dbReference type="Proteomes" id="UP000178783"/>
    </source>
</evidence>
<dbReference type="SUPFAM" id="SSF56112">
    <property type="entry name" value="Protein kinase-like (PK-like)"/>
    <property type="match status" value="1"/>
</dbReference>
<evidence type="ECO:0000256" key="1">
    <source>
        <dbReference type="ARBA" id="ARBA00038240"/>
    </source>
</evidence>
<dbReference type="PANTHER" id="PTHR21064:SF6">
    <property type="entry name" value="AMINOGLYCOSIDE PHOSPHOTRANSFERASE DOMAIN-CONTAINING PROTEIN"/>
    <property type="match status" value="1"/>
</dbReference>
<dbReference type="Proteomes" id="UP000178783">
    <property type="component" value="Unassembled WGS sequence"/>
</dbReference>
<dbReference type="Gene3D" id="3.90.1200.10">
    <property type="match status" value="1"/>
</dbReference>
<gene>
    <name evidence="3" type="ORF">A3H66_01395</name>
</gene>
<comment type="caution">
    <text evidence="3">The sequence shown here is derived from an EMBL/GenBank/DDBJ whole genome shotgun (WGS) entry which is preliminary data.</text>
</comment>
<name>A0A1F5SB48_9BACT</name>
<dbReference type="AlphaFoldDB" id="A0A1F5SB48"/>
<comment type="similarity">
    <text evidence="1">Belongs to the pseudomonas-type ThrB family.</text>
</comment>
<dbReference type="InterPro" id="IPR050249">
    <property type="entry name" value="Pseudomonas-type_ThrB"/>
</dbReference>
<dbReference type="PANTHER" id="PTHR21064">
    <property type="entry name" value="AMINOGLYCOSIDE PHOSPHOTRANSFERASE DOMAIN-CONTAINING PROTEIN-RELATED"/>
    <property type="match status" value="1"/>
</dbReference>
<dbReference type="STRING" id="1797989.A3H66_01395"/>
<sequence>MRQNYDKIFLQSISDQYDNLGKIDRFFLYTSGYENSNYYIRTREGQYVIKIFEGIEIKTENILFELEAMDFSHKSGIKTPSVLKNSQGELATEVDGKYVCVMAFVDGDNMHKQPLSDSLAIEVAAETAKMDQVLKHFKDGSKTRQNYEWDLKCALILEKFVPLLPKDYDREIFKNVFAEYRKIKQKFLKMPAGLIHNDIVPHNWLVKEGKLKCIIDFSDMVFSPYIQNIAVALHLVAFAYNWNPGQAKLFIQKYSEINPLSGSELKLLYTLIKARMMSFIVEFNRWNVEYEVDQQRVETVNDNYKFLKKFIDFGQNRFDQLVGV</sequence>
<organism evidence="3 4">
    <name type="scientific">Candidatus Falkowbacteria bacterium RIFCSPLOWO2_02_FULL_45_21</name>
    <dbReference type="NCBI Taxonomy" id="1797989"/>
    <lineage>
        <taxon>Bacteria</taxon>
        <taxon>Candidatus Falkowiibacteriota</taxon>
    </lineage>
</organism>